<dbReference type="Proteomes" id="UP001187859">
    <property type="component" value="Unassembled WGS sequence"/>
</dbReference>
<gene>
    <name evidence="1" type="ORF">QM089_23195</name>
</gene>
<protein>
    <submittedName>
        <fullName evidence="1">Uncharacterized protein</fullName>
    </submittedName>
</protein>
<accession>A0AAE4TRA8</accession>
<dbReference type="EMBL" id="JASGOQ010000003">
    <property type="protein sequence ID" value="MDV5393099.1"/>
    <property type="molecule type" value="Genomic_DNA"/>
</dbReference>
<dbReference type="AlphaFoldDB" id="A0AAE4TRA8"/>
<dbReference type="RefSeq" id="WP_259476960.1">
    <property type="nucleotide sequence ID" value="NZ_CP091834.1"/>
</dbReference>
<organism evidence="1 2">
    <name type="scientific">Shewanella xiamenensis</name>
    <dbReference type="NCBI Taxonomy" id="332186"/>
    <lineage>
        <taxon>Bacteria</taxon>
        <taxon>Pseudomonadati</taxon>
        <taxon>Pseudomonadota</taxon>
        <taxon>Gammaproteobacteria</taxon>
        <taxon>Alteromonadales</taxon>
        <taxon>Shewanellaceae</taxon>
        <taxon>Shewanella</taxon>
    </lineage>
</organism>
<proteinExistence type="predicted"/>
<sequence length="137" mass="14824">MSQVATLIVLLIVFLSAKKCLEGFAYFMGFLVGRSRRVTKTSLKLARRRTRKVTAPIQAVASEPKAKAQAVTRKAKAVFDDALFDIPACIRRGVLSAADVDAIQRGNWVKPATTTAKGKKSLPKAIKVESGNFCASI</sequence>
<name>A0AAE4TRA8_9GAMM</name>
<reference evidence="1" key="1">
    <citation type="submission" date="2023-05" db="EMBL/GenBank/DDBJ databases">
        <title>Colonisation of extended spectrum b-lactamase- and carbapenemase-producing bacteria on hospital surfaces from low- and middle-income countries.</title>
        <authorList>
            <person name="Nieto-Rosado M."/>
            <person name="Sands K."/>
            <person name="Iregbu K."/>
            <person name="Zahra R."/>
            <person name="Mazarati J.B."/>
            <person name="Mehtar S."/>
            <person name="Barnards-Group B."/>
            <person name="Walsh T.R."/>
        </authorList>
    </citation>
    <scope>NUCLEOTIDE SEQUENCE</scope>
    <source>
        <strain evidence="1">PP-E493</strain>
    </source>
</reference>
<evidence type="ECO:0000313" key="2">
    <source>
        <dbReference type="Proteomes" id="UP001187859"/>
    </source>
</evidence>
<comment type="caution">
    <text evidence="1">The sequence shown here is derived from an EMBL/GenBank/DDBJ whole genome shotgun (WGS) entry which is preliminary data.</text>
</comment>
<evidence type="ECO:0000313" key="1">
    <source>
        <dbReference type="EMBL" id="MDV5393099.1"/>
    </source>
</evidence>